<dbReference type="SFLD" id="SFLDG01129">
    <property type="entry name" value="C1.5:_HAD__Beta-PGM__Phosphata"/>
    <property type="match status" value="1"/>
</dbReference>
<dbReference type="EMBL" id="MHUC01000005">
    <property type="protein sequence ID" value="OHA71302.1"/>
    <property type="molecule type" value="Genomic_DNA"/>
</dbReference>
<dbReference type="InterPro" id="IPR041492">
    <property type="entry name" value="HAD_2"/>
</dbReference>
<dbReference type="InterPro" id="IPR050155">
    <property type="entry name" value="HAD-like_hydrolase_sf"/>
</dbReference>
<evidence type="ECO:0000313" key="1">
    <source>
        <dbReference type="EMBL" id="OHA71302.1"/>
    </source>
</evidence>
<sequence>MTLFIDLDGTILDVSKRIYYVYRDILKKKNEKYLSQKDYLRLKRGKIPIEKILGKTKAENTSFQFKRCWRKEIEKPHYLSLDRLHRKTKKILALFKKDHRIVMITLRNHPRNLIKQLKKQSIYTLFDEILLIPKESFVPKWKIKYKLIKKYGNYNKKSIIIGDTETDILAGKKLGIKTVAVTSGMTDKNILKKYKPDFIIKDLSELKRCIF</sequence>
<dbReference type="PANTHER" id="PTHR43434:SF1">
    <property type="entry name" value="PHOSPHOGLYCOLATE PHOSPHATASE"/>
    <property type="match status" value="1"/>
</dbReference>
<gene>
    <name evidence="1" type="ORF">A3F15_01615</name>
</gene>
<accession>A0A1G2RG90</accession>
<dbReference type="GO" id="GO:0006281">
    <property type="term" value="P:DNA repair"/>
    <property type="evidence" value="ECO:0007669"/>
    <property type="project" value="TreeGrafter"/>
</dbReference>
<dbReference type="Pfam" id="PF13419">
    <property type="entry name" value="HAD_2"/>
    <property type="match status" value="1"/>
</dbReference>
<proteinExistence type="predicted"/>
<dbReference type="Gene3D" id="3.40.50.1000">
    <property type="entry name" value="HAD superfamily/HAD-like"/>
    <property type="match status" value="1"/>
</dbReference>
<comment type="caution">
    <text evidence="1">The sequence shown here is derived from an EMBL/GenBank/DDBJ whole genome shotgun (WGS) entry which is preliminary data.</text>
</comment>
<protein>
    <submittedName>
        <fullName evidence="1">Uncharacterized protein</fullName>
    </submittedName>
</protein>
<name>A0A1G2RG90_9BACT</name>
<dbReference type="STRING" id="1802457.A3F15_01615"/>
<dbReference type="AlphaFoldDB" id="A0A1G2RG90"/>
<dbReference type="Proteomes" id="UP000177078">
    <property type="component" value="Unassembled WGS sequence"/>
</dbReference>
<evidence type="ECO:0000313" key="2">
    <source>
        <dbReference type="Proteomes" id="UP000177078"/>
    </source>
</evidence>
<reference evidence="1 2" key="1">
    <citation type="journal article" date="2016" name="Nat. Commun.">
        <title>Thousands of microbial genomes shed light on interconnected biogeochemical processes in an aquifer system.</title>
        <authorList>
            <person name="Anantharaman K."/>
            <person name="Brown C.T."/>
            <person name="Hug L.A."/>
            <person name="Sharon I."/>
            <person name="Castelle C.J."/>
            <person name="Probst A.J."/>
            <person name="Thomas B.C."/>
            <person name="Singh A."/>
            <person name="Wilkins M.J."/>
            <person name="Karaoz U."/>
            <person name="Brodie E.L."/>
            <person name="Williams K.H."/>
            <person name="Hubbard S.S."/>
            <person name="Banfield J.F."/>
        </authorList>
    </citation>
    <scope>NUCLEOTIDE SEQUENCE [LARGE SCALE GENOMIC DNA]</scope>
</reference>
<dbReference type="InterPro" id="IPR023198">
    <property type="entry name" value="PGP-like_dom2"/>
</dbReference>
<dbReference type="GO" id="GO:0008967">
    <property type="term" value="F:phosphoglycolate phosphatase activity"/>
    <property type="evidence" value="ECO:0007669"/>
    <property type="project" value="TreeGrafter"/>
</dbReference>
<organism evidence="1 2">
    <name type="scientific">Candidatus Wildermuthbacteria bacterium RIFCSPHIGHO2_12_FULL_40_12</name>
    <dbReference type="NCBI Taxonomy" id="1802457"/>
    <lineage>
        <taxon>Bacteria</taxon>
        <taxon>Candidatus Wildermuthiibacteriota</taxon>
    </lineage>
</organism>
<dbReference type="GO" id="GO:0005829">
    <property type="term" value="C:cytosol"/>
    <property type="evidence" value="ECO:0007669"/>
    <property type="project" value="TreeGrafter"/>
</dbReference>
<dbReference type="InterPro" id="IPR036412">
    <property type="entry name" value="HAD-like_sf"/>
</dbReference>
<dbReference type="PANTHER" id="PTHR43434">
    <property type="entry name" value="PHOSPHOGLYCOLATE PHOSPHATASE"/>
    <property type="match status" value="1"/>
</dbReference>
<dbReference type="SUPFAM" id="SSF56784">
    <property type="entry name" value="HAD-like"/>
    <property type="match status" value="1"/>
</dbReference>
<dbReference type="InterPro" id="IPR023214">
    <property type="entry name" value="HAD_sf"/>
</dbReference>
<dbReference type="SFLD" id="SFLDS00003">
    <property type="entry name" value="Haloacid_Dehalogenase"/>
    <property type="match status" value="1"/>
</dbReference>
<dbReference type="Gene3D" id="1.10.150.240">
    <property type="entry name" value="Putative phosphatase, domain 2"/>
    <property type="match status" value="1"/>
</dbReference>